<dbReference type="PROSITE" id="PS01064">
    <property type="entry name" value="PYRIDOX_OXIDASE"/>
    <property type="match status" value="1"/>
</dbReference>
<dbReference type="Proteomes" id="UP000309016">
    <property type="component" value="Chromosome"/>
</dbReference>
<dbReference type="SUPFAM" id="SSF50475">
    <property type="entry name" value="FMN-binding split barrel"/>
    <property type="match status" value="1"/>
</dbReference>
<keyword evidence="3 7" id="KW-0285">Flavoprotein</keyword>
<comment type="subunit">
    <text evidence="2 7">Homodimer.</text>
</comment>
<comment type="function">
    <text evidence="7">Catalyzes the oxidation of either pyridoxine 5'-phosphate (PNP) or pyridoxamine 5'-phosphate (PMP) into pyridoxal 5'-phosphate (PLP).</text>
</comment>
<dbReference type="EC" id="1.4.3.5" evidence="7"/>
<comment type="catalytic activity">
    <reaction evidence="7">
        <text>pyridoxamine 5'-phosphate + O2 + H2O = pyridoxal 5'-phosphate + H2O2 + NH4(+)</text>
        <dbReference type="Rhea" id="RHEA:15817"/>
        <dbReference type="ChEBI" id="CHEBI:15377"/>
        <dbReference type="ChEBI" id="CHEBI:15379"/>
        <dbReference type="ChEBI" id="CHEBI:16240"/>
        <dbReference type="ChEBI" id="CHEBI:28938"/>
        <dbReference type="ChEBI" id="CHEBI:58451"/>
        <dbReference type="ChEBI" id="CHEBI:597326"/>
        <dbReference type="EC" id="1.4.3.5"/>
    </reaction>
</comment>
<dbReference type="PIRSF" id="PIRSF000190">
    <property type="entry name" value="Pyd_amn-ph_oxd"/>
    <property type="match status" value="1"/>
</dbReference>
<evidence type="ECO:0000256" key="1">
    <source>
        <dbReference type="ARBA" id="ARBA00007301"/>
    </source>
</evidence>
<evidence type="ECO:0000256" key="2">
    <source>
        <dbReference type="ARBA" id="ARBA00011738"/>
    </source>
</evidence>
<comment type="pathway">
    <text evidence="7">Cofactor metabolism; pyridoxal 5'-phosphate salvage; pyridoxal 5'-phosphate from pyridoxine 5'-phosphate: step 1/1.</text>
</comment>
<dbReference type="GO" id="GO:0008615">
    <property type="term" value="P:pyridoxine biosynthetic process"/>
    <property type="evidence" value="ECO:0007669"/>
    <property type="project" value="UniProtKB-UniRule"/>
</dbReference>
<dbReference type="InterPro" id="IPR019576">
    <property type="entry name" value="Pyridoxamine_oxidase_dimer_C"/>
</dbReference>
<keyword evidence="5 7" id="KW-0560">Oxidoreductase</keyword>
<evidence type="ECO:0000256" key="5">
    <source>
        <dbReference type="ARBA" id="ARBA00023002"/>
    </source>
</evidence>
<evidence type="ECO:0000256" key="4">
    <source>
        <dbReference type="ARBA" id="ARBA00022643"/>
    </source>
</evidence>
<feature type="binding site" evidence="8">
    <location>
        <begin position="9"/>
        <end position="12"/>
    </location>
    <ligand>
        <name>substrate</name>
    </ligand>
</feature>
<dbReference type="InterPro" id="IPR011576">
    <property type="entry name" value="Pyridox_Oxase_N"/>
</dbReference>
<feature type="domain" description="Pyridoxine 5'-phosphate oxidase dimerisation C-terminal" evidence="12">
    <location>
        <begin position="174"/>
        <end position="214"/>
    </location>
</feature>
<feature type="domain" description="Pyridoxamine 5'-phosphate oxidase N-terminal" evidence="11">
    <location>
        <begin position="45"/>
        <end position="160"/>
    </location>
</feature>
<keyword evidence="10" id="KW-0175">Coiled coil</keyword>
<dbReference type="GO" id="GO:0004733">
    <property type="term" value="F:pyridoxamine phosphate oxidase activity"/>
    <property type="evidence" value="ECO:0007669"/>
    <property type="project" value="UniProtKB-UniRule"/>
</dbReference>
<reference evidence="13 14" key="1">
    <citation type="submission" date="2019-06" db="EMBL/GenBank/DDBJ databases">
        <title>Complete genome sequence of Antarcticibacterium flavum KCTC 52984T from an Antarctic marine sediment.</title>
        <authorList>
            <person name="Lee Y.M."/>
            <person name="Shin S.C."/>
        </authorList>
    </citation>
    <scope>NUCLEOTIDE SEQUENCE [LARGE SCALE GENOMIC DNA]</scope>
    <source>
        <strain evidence="13 14">KCTC 52984</strain>
    </source>
</reference>
<dbReference type="GO" id="GO:0010181">
    <property type="term" value="F:FMN binding"/>
    <property type="evidence" value="ECO:0007669"/>
    <property type="project" value="UniProtKB-UniRule"/>
</dbReference>
<proteinExistence type="inferred from homology"/>
<feature type="binding site" evidence="7 9">
    <location>
        <position position="107"/>
    </location>
    <ligand>
        <name>FMN</name>
        <dbReference type="ChEBI" id="CHEBI:58210"/>
    </ligand>
</feature>
<evidence type="ECO:0000313" key="13">
    <source>
        <dbReference type="EMBL" id="QCY68279.1"/>
    </source>
</evidence>
<feature type="binding site" evidence="7 9">
    <location>
        <position position="187"/>
    </location>
    <ligand>
        <name>FMN</name>
        <dbReference type="ChEBI" id="CHEBI:58210"/>
    </ligand>
</feature>
<dbReference type="InterPro" id="IPR019740">
    <property type="entry name" value="Pyridox_Oxase_CS"/>
</dbReference>
<evidence type="ECO:0000256" key="3">
    <source>
        <dbReference type="ARBA" id="ARBA00022630"/>
    </source>
</evidence>
<dbReference type="InterPro" id="IPR012349">
    <property type="entry name" value="Split_barrel_FMN-bd"/>
</dbReference>
<comment type="similarity">
    <text evidence="1 7">Belongs to the pyridoxamine 5'-phosphate oxidase family.</text>
</comment>
<evidence type="ECO:0000259" key="11">
    <source>
        <dbReference type="Pfam" id="PF01243"/>
    </source>
</evidence>
<dbReference type="HAMAP" id="MF_01629">
    <property type="entry name" value="PdxH"/>
    <property type="match status" value="1"/>
</dbReference>
<comment type="caution">
    <text evidence="7">Lacks conserved residue(s) required for the propagation of feature annotation.</text>
</comment>
<keyword evidence="14" id="KW-1185">Reference proteome</keyword>
<dbReference type="NCBIfam" id="NF004231">
    <property type="entry name" value="PRK05679.1"/>
    <property type="match status" value="1"/>
</dbReference>
<dbReference type="KEGG" id="afla:FHG64_02085"/>
<name>A0A5B7WYT0_9FLAO</name>
<dbReference type="Gene3D" id="2.30.110.10">
    <property type="entry name" value="Electron Transport, Fmn-binding Protein, Chain A"/>
    <property type="match status" value="1"/>
</dbReference>
<dbReference type="EMBL" id="CP040812">
    <property type="protein sequence ID" value="QCY68279.1"/>
    <property type="molecule type" value="Genomic_DNA"/>
</dbReference>
<evidence type="ECO:0000256" key="8">
    <source>
        <dbReference type="PIRSR" id="PIRSR000190-1"/>
    </source>
</evidence>
<feature type="binding site" evidence="7 9">
    <location>
        <position position="197"/>
    </location>
    <ligand>
        <name>FMN</name>
        <dbReference type="ChEBI" id="CHEBI:58210"/>
    </ligand>
</feature>
<feature type="binding site" evidence="7 9">
    <location>
        <begin position="142"/>
        <end position="143"/>
    </location>
    <ligand>
        <name>FMN</name>
        <dbReference type="ChEBI" id="CHEBI:58210"/>
    </ligand>
</feature>
<feature type="coiled-coil region" evidence="10">
    <location>
        <begin position="142"/>
        <end position="169"/>
    </location>
</feature>
<comment type="catalytic activity">
    <reaction evidence="7">
        <text>pyridoxine 5'-phosphate + O2 = pyridoxal 5'-phosphate + H2O2</text>
        <dbReference type="Rhea" id="RHEA:15149"/>
        <dbReference type="ChEBI" id="CHEBI:15379"/>
        <dbReference type="ChEBI" id="CHEBI:16240"/>
        <dbReference type="ChEBI" id="CHEBI:58589"/>
        <dbReference type="ChEBI" id="CHEBI:597326"/>
        <dbReference type="EC" id="1.4.3.5"/>
    </reaction>
</comment>
<evidence type="ECO:0000256" key="9">
    <source>
        <dbReference type="PIRSR" id="PIRSR000190-2"/>
    </source>
</evidence>
<comment type="pathway">
    <text evidence="7">Cofactor metabolism; pyridoxal 5'-phosphate salvage; pyridoxal 5'-phosphate from pyridoxamine 5'-phosphate: step 1/1.</text>
</comment>
<dbReference type="Pfam" id="PF01243">
    <property type="entry name" value="PNPOx_N"/>
    <property type="match status" value="1"/>
</dbReference>
<evidence type="ECO:0000313" key="14">
    <source>
        <dbReference type="Proteomes" id="UP000309016"/>
    </source>
</evidence>
<keyword evidence="6 7" id="KW-0664">Pyridoxine biosynthesis</keyword>
<dbReference type="InterPro" id="IPR000659">
    <property type="entry name" value="Pyridox_Oxase"/>
</dbReference>
<sequence length="214" mass="25272">MSKNLANYRRVYSKGKLLETEIPSNPMELFKDWFEEVEEGRDPMEVNAMTISTIGKDGYPKNRVVLLKEFTTEGFIFYTNYASDKGQALSHNPHICISFFWPQMERQVIIKGKAEKYSEEKAIEYFNSRPRGSQLGAWASNQSSEIKSREVLENRLKELEEEYEGKEVPKPDSWGGYLVRPIDFEFWQGRPNRLHDRIYFEVKDNHWKFKRLAP</sequence>
<accession>A0A5B7WYT0</accession>
<feature type="binding site" evidence="7 8">
    <location>
        <position position="133"/>
    </location>
    <ligand>
        <name>substrate</name>
    </ligand>
</feature>
<dbReference type="PANTHER" id="PTHR10851:SF0">
    <property type="entry name" value="PYRIDOXINE-5'-PHOSPHATE OXIDASE"/>
    <property type="match status" value="1"/>
</dbReference>
<evidence type="ECO:0000256" key="6">
    <source>
        <dbReference type="ARBA" id="ARBA00023096"/>
    </source>
</evidence>
<evidence type="ECO:0000256" key="10">
    <source>
        <dbReference type="SAM" id="Coils"/>
    </source>
</evidence>
<dbReference type="AlphaFoldDB" id="A0A5B7WYT0"/>
<dbReference type="FunFam" id="2.30.110.10:FF:000020">
    <property type="entry name" value="PNPO isoform 11"/>
    <property type="match status" value="1"/>
</dbReference>
<feature type="binding site" evidence="7 9">
    <location>
        <begin position="63"/>
        <end position="68"/>
    </location>
    <ligand>
        <name>FMN</name>
        <dbReference type="ChEBI" id="CHEBI:58210"/>
    </ligand>
</feature>
<evidence type="ECO:0000259" key="12">
    <source>
        <dbReference type="Pfam" id="PF10590"/>
    </source>
</evidence>
<evidence type="ECO:0000256" key="7">
    <source>
        <dbReference type="HAMAP-Rule" id="MF_01629"/>
    </source>
</evidence>
<dbReference type="Pfam" id="PF10590">
    <property type="entry name" value="PNP_phzG_C"/>
    <property type="match status" value="1"/>
</dbReference>
<dbReference type="OrthoDB" id="9780392at2"/>
<feature type="binding site" evidence="7 9">
    <location>
        <position position="85"/>
    </location>
    <ligand>
        <name>FMN</name>
        <dbReference type="ChEBI" id="CHEBI:58210"/>
    </ligand>
</feature>
<organism evidence="13 14">
    <name type="scientific">Antarcticibacterium flavum</name>
    <dbReference type="NCBI Taxonomy" id="2058175"/>
    <lineage>
        <taxon>Bacteria</taxon>
        <taxon>Pseudomonadati</taxon>
        <taxon>Bacteroidota</taxon>
        <taxon>Flavobacteriia</taxon>
        <taxon>Flavobacteriales</taxon>
        <taxon>Flavobacteriaceae</taxon>
        <taxon>Antarcticibacterium</taxon>
    </lineage>
</organism>
<feature type="binding site" evidence="7 8">
    <location>
        <begin position="193"/>
        <end position="195"/>
    </location>
    <ligand>
        <name>substrate</name>
    </ligand>
</feature>
<feature type="binding site" evidence="7 9">
    <location>
        <begin position="78"/>
        <end position="79"/>
    </location>
    <ligand>
        <name>FMN</name>
        <dbReference type="ChEBI" id="CHEBI:58210"/>
    </ligand>
</feature>
<feature type="binding site" evidence="7 8">
    <location>
        <position position="125"/>
    </location>
    <ligand>
        <name>substrate</name>
    </ligand>
</feature>
<feature type="binding site" evidence="7 8">
    <location>
        <position position="129"/>
    </location>
    <ligand>
        <name>substrate</name>
    </ligand>
</feature>
<keyword evidence="4 7" id="KW-0288">FMN</keyword>
<protein>
    <recommendedName>
        <fullName evidence="7">Pyridoxine/pyridoxamine 5'-phosphate oxidase</fullName>
        <ecNumber evidence="7">1.4.3.5</ecNumber>
    </recommendedName>
    <alternativeName>
        <fullName evidence="7">PNP/PMP oxidase</fullName>
        <shortName evidence="7">PNPOx</shortName>
    </alternativeName>
    <alternativeName>
        <fullName evidence="7">Pyridoxal 5'-phosphate synthase</fullName>
    </alternativeName>
</protein>
<dbReference type="PANTHER" id="PTHR10851">
    <property type="entry name" value="PYRIDOXINE-5-PHOSPHATE OXIDASE"/>
    <property type="match status" value="1"/>
</dbReference>
<dbReference type="NCBIfam" id="TIGR00558">
    <property type="entry name" value="pdxH"/>
    <property type="match status" value="1"/>
</dbReference>
<gene>
    <name evidence="7 13" type="primary">pdxH</name>
    <name evidence="13" type="ORF">FHG64_02085</name>
</gene>
<dbReference type="UniPathway" id="UPA01068">
    <property type="reaction ID" value="UER00304"/>
</dbReference>
<dbReference type="RefSeq" id="WP_139064855.1">
    <property type="nucleotide sequence ID" value="NZ_CP040812.1"/>
</dbReference>
<comment type="cofactor">
    <cofactor evidence="7 9">
        <name>FMN</name>
        <dbReference type="ChEBI" id="CHEBI:58210"/>
    </cofactor>
    <text evidence="7 9">Binds 1 FMN per subunit.</text>
</comment>
<feature type="binding site" evidence="7 8">
    <location>
        <position position="68"/>
    </location>
    <ligand>
        <name>substrate</name>
    </ligand>
</feature>